<dbReference type="InterPro" id="IPR011129">
    <property type="entry name" value="CSD"/>
</dbReference>
<organism evidence="10">
    <name type="scientific">Anaerococcus vaginalis</name>
    <dbReference type="NCBI Taxonomy" id="33037"/>
    <lineage>
        <taxon>Bacteria</taxon>
        <taxon>Bacillati</taxon>
        <taxon>Bacillota</taxon>
        <taxon>Tissierellia</taxon>
        <taxon>Tissierellales</taxon>
        <taxon>Peptoniphilaceae</taxon>
        <taxon>Anaerococcus</taxon>
    </lineage>
</organism>
<dbReference type="GO" id="GO:0008859">
    <property type="term" value="F:exoribonuclease II activity"/>
    <property type="evidence" value="ECO:0007669"/>
    <property type="project" value="UniProtKB-UniRule"/>
</dbReference>
<evidence type="ECO:0000256" key="5">
    <source>
        <dbReference type="ARBA" id="ARBA00022801"/>
    </source>
</evidence>
<dbReference type="SMART" id="SM00316">
    <property type="entry name" value="S1"/>
    <property type="match status" value="1"/>
</dbReference>
<dbReference type="PANTHER" id="PTHR23355:SF9">
    <property type="entry name" value="DIS3-LIKE EXONUCLEASE 2"/>
    <property type="match status" value="1"/>
</dbReference>
<evidence type="ECO:0000256" key="7">
    <source>
        <dbReference type="ARBA" id="ARBA00022884"/>
    </source>
</evidence>
<evidence type="ECO:0000256" key="6">
    <source>
        <dbReference type="ARBA" id="ARBA00022839"/>
    </source>
</evidence>
<proteinExistence type="inferred from homology"/>
<dbReference type="Pfam" id="PF00773">
    <property type="entry name" value="RNB"/>
    <property type="match status" value="1"/>
</dbReference>
<dbReference type="RefSeq" id="WP_156329286.1">
    <property type="nucleotide sequence ID" value="NZ_CACRSW010000028.1"/>
</dbReference>
<sequence length="707" mass="82595">MNFKDLIINIVNDKNYKPMTIDEMLRYLDCDKYIKKDVKKIIKKLAKENEIKISSKNKIHPLSNDDKSLMGEISLAQGGYGFFISDNKEYKDVFISQNNLNSANDKDRVKIEIIKEKEYGKNAEGKVVEILQRNTSQIVGLYKKNKGFGFVISDKDNLSSDIYIDEKFSKKAKNNDKVVCEIIKYPKNGSPEGRIVEVLGNKNDFNVDVLSIIRSYGLKDNFSKKTKKEAVFIEKEVDISKQKDRKDLRDLFTVTIDGRDSKDFDDAISIEKDKEDFILYVHIADVSHYVKENSEIDKEAYQRGNSTYLYNIVLPMLPEELSNGICSLNPNENRLALSLKMKINKLGKVVDYKIYKSMIKSNYRLVYDDINDYLDNKDKVYDDEILIEKLELFDKLYKILKNKREKRGAIDFNFTESQIDVNEKGDVLNISIFERGSANKMIEEFMLVSNETIASLFAYMDFPSLYRIHEKPKDEKVESFKNILNTLGYNIKGKELHPKDFQEILKEVSGKDDESLVNMLMLRTMRKAKYANYRDIHFGLATKYYTHFTAPIRRYPDLIVHRLVKDFVDNKFENISQSSLEKQLAKNAEHLSITERNSEECERDVEDLYKCKYMKKYIGEKFQGIISSITDFGIFIELENTVEGCFMYKFSDDHFEYIEQKLSCINRDNNKRYKIGQKVLIEVKNVDLEKRNIDFDLLEGLFENTSK</sequence>
<dbReference type="InterPro" id="IPR012340">
    <property type="entry name" value="NA-bd_OB-fold"/>
</dbReference>
<keyword evidence="4 8" id="KW-0540">Nuclease</keyword>
<dbReference type="InterPro" id="IPR001900">
    <property type="entry name" value="RNase_II/R"/>
</dbReference>
<keyword evidence="3 8" id="KW-0963">Cytoplasm</keyword>
<dbReference type="GO" id="GO:0003723">
    <property type="term" value="F:RNA binding"/>
    <property type="evidence" value="ECO:0007669"/>
    <property type="project" value="UniProtKB-UniRule"/>
</dbReference>
<dbReference type="GO" id="GO:0005829">
    <property type="term" value="C:cytosol"/>
    <property type="evidence" value="ECO:0007669"/>
    <property type="project" value="TreeGrafter"/>
</dbReference>
<dbReference type="CDD" id="cd04471">
    <property type="entry name" value="S1_RNase_R"/>
    <property type="match status" value="1"/>
</dbReference>
<dbReference type="SMART" id="SM00955">
    <property type="entry name" value="RNB"/>
    <property type="match status" value="1"/>
</dbReference>
<gene>
    <name evidence="8 10" type="primary">rnr</name>
    <name evidence="10" type="ORF">AVLFYP127_00840</name>
</gene>
<name>A0A6N2TWB7_9FIRM</name>
<evidence type="ECO:0000259" key="9">
    <source>
        <dbReference type="PROSITE" id="PS50126"/>
    </source>
</evidence>
<protein>
    <recommendedName>
        <fullName evidence="8">Ribonuclease R</fullName>
        <shortName evidence="8">RNase R</shortName>
        <ecNumber evidence="8">3.1.13.1</ecNumber>
    </recommendedName>
</protein>
<dbReference type="EC" id="3.1.13.1" evidence="8"/>
<comment type="catalytic activity">
    <reaction evidence="1 8">
        <text>Exonucleolytic cleavage in the 3'- to 5'-direction to yield nucleoside 5'-phosphates.</text>
        <dbReference type="EC" id="3.1.13.1"/>
    </reaction>
</comment>
<dbReference type="InterPro" id="IPR003029">
    <property type="entry name" value="S1_domain"/>
</dbReference>
<keyword evidence="7 8" id="KW-0694">RNA-binding</keyword>
<dbReference type="InterPro" id="IPR050180">
    <property type="entry name" value="RNR_Ribonuclease"/>
</dbReference>
<evidence type="ECO:0000313" key="10">
    <source>
        <dbReference type="EMBL" id="VYT10015.1"/>
    </source>
</evidence>
<keyword evidence="6 8" id="KW-0269">Exonuclease</keyword>
<dbReference type="SMART" id="SM00357">
    <property type="entry name" value="CSP"/>
    <property type="match status" value="2"/>
</dbReference>
<dbReference type="InterPro" id="IPR040476">
    <property type="entry name" value="CSD2"/>
</dbReference>
<accession>A0A6N2TWB7</accession>
<keyword evidence="5 8" id="KW-0378">Hydrolase</keyword>
<evidence type="ECO:0000256" key="2">
    <source>
        <dbReference type="ARBA" id="ARBA00004496"/>
    </source>
</evidence>
<evidence type="ECO:0000256" key="1">
    <source>
        <dbReference type="ARBA" id="ARBA00001849"/>
    </source>
</evidence>
<dbReference type="PROSITE" id="PS01175">
    <property type="entry name" value="RIBONUCLEASE_II"/>
    <property type="match status" value="1"/>
</dbReference>
<dbReference type="NCBIfam" id="TIGR00358">
    <property type="entry name" value="3_prime_RNase"/>
    <property type="match status" value="1"/>
</dbReference>
<evidence type="ECO:0000256" key="3">
    <source>
        <dbReference type="ARBA" id="ARBA00022490"/>
    </source>
</evidence>
<evidence type="ECO:0000256" key="8">
    <source>
        <dbReference type="HAMAP-Rule" id="MF_01895"/>
    </source>
</evidence>
<comment type="subcellular location">
    <subcellularLocation>
        <location evidence="2 8">Cytoplasm</location>
    </subcellularLocation>
</comment>
<dbReference type="HAMAP" id="MF_01895">
    <property type="entry name" value="RNase_R"/>
    <property type="match status" value="1"/>
</dbReference>
<dbReference type="Pfam" id="PF17876">
    <property type="entry name" value="CSD2"/>
    <property type="match status" value="1"/>
</dbReference>
<dbReference type="InterPro" id="IPR022966">
    <property type="entry name" value="RNase_II/R_CS"/>
</dbReference>
<dbReference type="Pfam" id="PF00575">
    <property type="entry name" value="S1"/>
    <property type="match status" value="1"/>
</dbReference>
<dbReference type="InterPro" id="IPR004476">
    <property type="entry name" value="RNase_II/RNase_R"/>
</dbReference>
<dbReference type="SUPFAM" id="SSF50249">
    <property type="entry name" value="Nucleic acid-binding proteins"/>
    <property type="match status" value="4"/>
</dbReference>
<comment type="similarity">
    <text evidence="8">Belongs to the RNR ribonuclease family. RNase R subfamily.</text>
</comment>
<dbReference type="InterPro" id="IPR013223">
    <property type="entry name" value="RNase_B_OB_dom"/>
</dbReference>
<feature type="domain" description="S1 motif" evidence="9">
    <location>
        <begin position="619"/>
        <end position="698"/>
    </location>
</feature>
<dbReference type="Gene3D" id="2.40.50.140">
    <property type="entry name" value="Nucleic acid-binding proteins"/>
    <property type="match status" value="3"/>
</dbReference>
<dbReference type="PANTHER" id="PTHR23355">
    <property type="entry name" value="RIBONUCLEASE"/>
    <property type="match status" value="1"/>
</dbReference>
<evidence type="ECO:0000256" key="4">
    <source>
        <dbReference type="ARBA" id="ARBA00022722"/>
    </source>
</evidence>
<dbReference type="GO" id="GO:0006402">
    <property type="term" value="P:mRNA catabolic process"/>
    <property type="evidence" value="ECO:0007669"/>
    <property type="project" value="TreeGrafter"/>
</dbReference>
<reference evidence="10" key="1">
    <citation type="submission" date="2019-11" db="EMBL/GenBank/DDBJ databases">
        <authorList>
            <person name="Feng L."/>
        </authorList>
    </citation>
    <scope>NUCLEOTIDE SEQUENCE</scope>
    <source>
        <strain evidence="10">AvaginalisLFYP127</strain>
    </source>
</reference>
<dbReference type="EMBL" id="CACRSW010000028">
    <property type="protein sequence ID" value="VYT10015.1"/>
    <property type="molecule type" value="Genomic_DNA"/>
</dbReference>
<dbReference type="PROSITE" id="PS50126">
    <property type="entry name" value="S1"/>
    <property type="match status" value="1"/>
</dbReference>
<dbReference type="AlphaFoldDB" id="A0A6N2TWB7"/>
<dbReference type="NCBIfam" id="TIGR02063">
    <property type="entry name" value="RNase_R"/>
    <property type="match status" value="1"/>
</dbReference>
<comment type="function">
    <text evidence="8">3'-5' exoribonuclease that releases 5'-nucleoside monophosphates and is involved in maturation of structured RNAs.</text>
</comment>
<dbReference type="InterPro" id="IPR011805">
    <property type="entry name" value="RNase_R"/>
</dbReference>
<dbReference type="Pfam" id="PF08206">
    <property type="entry name" value="OB_RNB"/>
    <property type="match status" value="1"/>
</dbReference>